<protein>
    <submittedName>
        <fullName evidence="2">Uncharacterized protein</fullName>
    </submittedName>
</protein>
<comment type="caution">
    <text evidence="2">The sequence shown here is derived from an EMBL/GenBank/DDBJ whole genome shotgun (WGS) entry which is preliminary data.</text>
</comment>
<evidence type="ECO:0000313" key="3">
    <source>
        <dbReference type="Proteomes" id="UP001229486"/>
    </source>
</evidence>
<feature type="compositionally biased region" description="Basic and acidic residues" evidence="1">
    <location>
        <begin position="25"/>
        <end position="41"/>
    </location>
</feature>
<name>A0AB73IR01_9BURK</name>
<dbReference type="EMBL" id="JAURTK010000022">
    <property type="protein sequence ID" value="MDP9651539.1"/>
    <property type="molecule type" value="Genomic_DNA"/>
</dbReference>
<dbReference type="AlphaFoldDB" id="A0AB73IR01"/>
<feature type="region of interest" description="Disordered" evidence="1">
    <location>
        <begin position="25"/>
        <end position="48"/>
    </location>
</feature>
<accession>A0AB73IR01</accession>
<gene>
    <name evidence="2" type="ORF">J2793_007014</name>
</gene>
<proteinExistence type="predicted"/>
<reference evidence="2" key="1">
    <citation type="submission" date="2023-07" db="EMBL/GenBank/DDBJ databases">
        <title>Sorghum-associated microbial communities from plants grown in Nebraska, USA.</title>
        <authorList>
            <person name="Schachtman D."/>
        </authorList>
    </citation>
    <scope>NUCLEOTIDE SEQUENCE</scope>
    <source>
        <strain evidence="2">DS1061</strain>
    </source>
</reference>
<evidence type="ECO:0000313" key="2">
    <source>
        <dbReference type="EMBL" id="MDP9651539.1"/>
    </source>
</evidence>
<organism evidence="2 3">
    <name type="scientific">Paraburkholderia caledonica</name>
    <dbReference type="NCBI Taxonomy" id="134536"/>
    <lineage>
        <taxon>Bacteria</taxon>
        <taxon>Pseudomonadati</taxon>
        <taxon>Pseudomonadota</taxon>
        <taxon>Betaproteobacteria</taxon>
        <taxon>Burkholderiales</taxon>
        <taxon>Burkholderiaceae</taxon>
        <taxon>Paraburkholderia</taxon>
    </lineage>
</organism>
<sequence length="48" mass="5540">MERIEGHVDWLAVHAGYARAMKPREARSFRADTGRNARDHQGLPMQIH</sequence>
<dbReference type="Proteomes" id="UP001229486">
    <property type="component" value="Unassembled WGS sequence"/>
</dbReference>
<evidence type="ECO:0000256" key="1">
    <source>
        <dbReference type="SAM" id="MobiDB-lite"/>
    </source>
</evidence>